<dbReference type="SUPFAM" id="SSF110921">
    <property type="entry name" value="2-isopropylmalate synthase LeuA, allosteric (dimerisation) domain"/>
    <property type="match status" value="1"/>
</dbReference>
<sequence length="152" mass="16553">MSTPTLTSIATTLTPLPRGLRERAQDMSWPDFLAAYGPTSGPLELIGWQGAHPLRRSGPQVRRFCATVRYGDTMGLWSATAAAPIAALTDMLYQHQLGMEMLNFHQVQMGRDTVTFIRGTDGTADAWAMAWAEDGTQSALRAVIACANRLAQ</sequence>
<protein>
    <recommendedName>
        <fullName evidence="4">2-isopropylmalate synthase LeuA allosteric (dimerisation) domain-containing protein</fullName>
    </recommendedName>
</protein>
<dbReference type="EMBL" id="UGQT01000001">
    <property type="protein sequence ID" value="STZ57404.1"/>
    <property type="molecule type" value="Genomic_DNA"/>
</dbReference>
<gene>
    <name evidence="2" type="ORF">NCTC10821_00904</name>
</gene>
<dbReference type="AlphaFoldDB" id="A0A378TAB8"/>
<dbReference type="Proteomes" id="UP000254978">
    <property type="component" value="Unassembled WGS sequence"/>
</dbReference>
<accession>A0A378TAB8</accession>
<evidence type="ECO:0008006" key="4">
    <source>
        <dbReference type="Google" id="ProtNLM"/>
    </source>
</evidence>
<dbReference type="RefSeq" id="WP_115277636.1">
    <property type="nucleotide sequence ID" value="NZ_AP022600.1"/>
</dbReference>
<organism evidence="2 3">
    <name type="scientific">Mycolicibacterium tokaiense</name>
    <dbReference type="NCBI Taxonomy" id="39695"/>
    <lineage>
        <taxon>Bacteria</taxon>
        <taxon>Bacillati</taxon>
        <taxon>Actinomycetota</taxon>
        <taxon>Actinomycetes</taxon>
        <taxon>Mycobacteriales</taxon>
        <taxon>Mycobacteriaceae</taxon>
        <taxon>Mycolicibacterium</taxon>
    </lineage>
</organism>
<keyword evidence="3" id="KW-1185">Reference proteome</keyword>
<name>A0A378TAB8_9MYCO</name>
<dbReference type="Gene3D" id="3.30.160.270">
    <property type="match status" value="1"/>
</dbReference>
<dbReference type="InterPro" id="IPR036230">
    <property type="entry name" value="LeuA_allosteric_dom_sf"/>
</dbReference>
<keyword evidence="1" id="KW-0808">Transferase</keyword>
<evidence type="ECO:0000313" key="3">
    <source>
        <dbReference type="Proteomes" id="UP000254978"/>
    </source>
</evidence>
<evidence type="ECO:0000313" key="2">
    <source>
        <dbReference type="EMBL" id="STZ57404.1"/>
    </source>
</evidence>
<proteinExistence type="predicted"/>
<evidence type="ECO:0000256" key="1">
    <source>
        <dbReference type="ARBA" id="ARBA00022679"/>
    </source>
</evidence>
<dbReference type="OrthoDB" id="4773719at2"/>
<dbReference type="GO" id="GO:0016740">
    <property type="term" value="F:transferase activity"/>
    <property type="evidence" value="ECO:0007669"/>
    <property type="project" value="UniProtKB-KW"/>
</dbReference>
<reference evidence="2 3" key="1">
    <citation type="submission" date="2018-06" db="EMBL/GenBank/DDBJ databases">
        <authorList>
            <consortium name="Pathogen Informatics"/>
            <person name="Doyle S."/>
        </authorList>
    </citation>
    <scope>NUCLEOTIDE SEQUENCE [LARGE SCALE GENOMIC DNA]</scope>
    <source>
        <strain evidence="2 3">NCTC10821</strain>
    </source>
</reference>